<dbReference type="InterPro" id="IPR034154">
    <property type="entry name" value="TOPRIM_DnaG/twinkle"/>
</dbReference>
<dbReference type="CDD" id="cd01029">
    <property type="entry name" value="TOPRIM_primases"/>
    <property type="match status" value="1"/>
</dbReference>
<dbReference type="Proteomes" id="UP001330827">
    <property type="component" value="Chromosome"/>
</dbReference>
<dbReference type="EMBL" id="CP109114">
    <property type="protein sequence ID" value="WSC14934.1"/>
    <property type="molecule type" value="Genomic_DNA"/>
</dbReference>
<protein>
    <recommendedName>
        <fullName evidence="3">Toprim domain-containing protein</fullName>
    </recommendedName>
</protein>
<organism evidence="1 2">
    <name type="scientific">Streptomyces brevispora</name>
    <dbReference type="NCBI Taxonomy" id="887462"/>
    <lineage>
        <taxon>Bacteria</taxon>
        <taxon>Bacillati</taxon>
        <taxon>Actinomycetota</taxon>
        <taxon>Actinomycetes</taxon>
        <taxon>Kitasatosporales</taxon>
        <taxon>Streptomycetaceae</taxon>
        <taxon>Streptomyces</taxon>
    </lineage>
</organism>
<reference evidence="1 2" key="1">
    <citation type="submission" date="2022-10" db="EMBL/GenBank/DDBJ databases">
        <title>The complete genomes of actinobacterial strains from the NBC collection.</title>
        <authorList>
            <person name="Joergensen T.S."/>
            <person name="Alvarez Arevalo M."/>
            <person name="Sterndorff E.B."/>
            <person name="Faurdal D."/>
            <person name="Vuksanovic O."/>
            <person name="Mourched A.-S."/>
            <person name="Charusanti P."/>
            <person name="Shaw S."/>
            <person name="Blin K."/>
            <person name="Weber T."/>
        </authorList>
    </citation>
    <scope>NUCLEOTIDE SEQUENCE [LARGE SCALE GENOMIC DNA]</scope>
    <source>
        <strain evidence="1 2">NBC 01769</strain>
    </source>
</reference>
<sequence length="297" mass="32798">MTDTIAFNRLADLLGSLGEPTRFQGGALRTRGICHGGTDPHTVAIRRGNNNNVVVWCHACDGNADFLSAIGWTEADCYDEPLAEDERRYQQRPADDTWIPCRDRGKDKGGPGHKRVAQYLYRDENGRTIHGVTRCDHKCFAQWRPDDTTKSGRRWSLNDKDGNRLVRVVPYRLPELLAAKEADRVIWIAEGEKDVHALVDHGLAATCNAAGSGRWTAEHAQFLEGADVTIVADRDEPGQKHAVHVVDSLRGLARSVYVVQARTGKDAADHFEAGHKDSDFDQVWAPIPHPGDPAVAA</sequence>
<proteinExistence type="predicted"/>
<evidence type="ECO:0008006" key="3">
    <source>
        <dbReference type="Google" id="ProtNLM"/>
    </source>
</evidence>
<dbReference type="SUPFAM" id="SSF56731">
    <property type="entry name" value="DNA primase core"/>
    <property type="match status" value="1"/>
</dbReference>
<dbReference type="RefSeq" id="WP_326593859.1">
    <property type="nucleotide sequence ID" value="NZ_CP109114.1"/>
</dbReference>
<dbReference type="Pfam" id="PF13155">
    <property type="entry name" value="Toprim_2"/>
    <property type="match status" value="1"/>
</dbReference>
<gene>
    <name evidence="1" type="ORF">OIE64_20220</name>
</gene>
<dbReference type="Gene3D" id="3.40.1360.10">
    <property type="match status" value="1"/>
</dbReference>
<accession>A0ABZ1G4X7</accession>
<name>A0ABZ1G4X7_9ACTN</name>
<keyword evidence="2" id="KW-1185">Reference proteome</keyword>
<evidence type="ECO:0000313" key="2">
    <source>
        <dbReference type="Proteomes" id="UP001330827"/>
    </source>
</evidence>
<evidence type="ECO:0000313" key="1">
    <source>
        <dbReference type="EMBL" id="WSC14934.1"/>
    </source>
</evidence>